<dbReference type="PANTHER" id="PTHR37422:SF13">
    <property type="entry name" value="LIPOPOLYSACCHARIDE BIOSYNTHESIS PROTEIN PA4999-RELATED"/>
    <property type="match status" value="1"/>
</dbReference>
<name>A0ABV2TH14_9RHOO</name>
<comment type="caution">
    <text evidence="7">The sequence shown here is derived from an EMBL/GenBank/DDBJ whole genome shotgun (WGS) entry which is preliminary data.</text>
</comment>
<dbReference type="EMBL" id="JBEWZI010000003">
    <property type="protein sequence ID" value="MET7013223.1"/>
    <property type="molecule type" value="Genomic_DNA"/>
</dbReference>
<feature type="transmembrane region" description="Helical" evidence="5">
    <location>
        <begin position="12"/>
        <end position="31"/>
    </location>
</feature>
<evidence type="ECO:0000256" key="4">
    <source>
        <dbReference type="ARBA" id="ARBA00023136"/>
    </source>
</evidence>
<comment type="subcellular location">
    <subcellularLocation>
        <location evidence="1">Membrane</location>
        <topology evidence="1">Multi-pass membrane protein</topology>
    </subcellularLocation>
</comment>
<proteinExistence type="predicted"/>
<evidence type="ECO:0000259" key="6">
    <source>
        <dbReference type="Pfam" id="PF04932"/>
    </source>
</evidence>
<feature type="transmembrane region" description="Helical" evidence="5">
    <location>
        <begin position="99"/>
        <end position="120"/>
    </location>
</feature>
<feature type="transmembrane region" description="Helical" evidence="5">
    <location>
        <begin position="221"/>
        <end position="239"/>
    </location>
</feature>
<organism evidence="7 8">
    <name type="scientific">Uliginosibacterium flavum</name>
    <dbReference type="NCBI Taxonomy" id="1396831"/>
    <lineage>
        <taxon>Bacteria</taxon>
        <taxon>Pseudomonadati</taxon>
        <taxon>Pseudomonadota</taxon>
        <taxon>Betaproteobacteria</taxon>
        <taxon>Rhodocyclales</taxon>
        <taxon>Zoogloeaceae</taxon>
        <taxon>Uliginosibacterium</taxon>
    </lineage>
</organism>
<evidence type="ECO:0000256" key="5">
    <source>
        <dbReference type="SAM" id="Phobius"/>
    </source>
</evidence>
<keyword evidence="3 5" id="KW-1133">Transmembrane helix</keyword>
<keyword evidence="2 5" id="KW-0812">Transmembrane</keyword>
<evidence type="ECO:0000256" key="1">
    <source>
        <dbReference type="ARBA" id="ARBA00004141"/>
    </source>
</evidence>
<dbReference type="InterPro" id="IPR007016">
    <property type="entry name" value="O-antigen_ligase-rel_domated"/>
</dbReference>
<evidence type="ECO:0000256" key="2">
    <source>
        <dbReference type="ARBA" id="ARBA00022692"/>
    </source>
</evidence>
<keyword evidence="7" id="KW-0436">Ligase</keyword>
<evidence type="ECO:0000313" key="7">
    <source>
        <dbReference type="EMBL" id="MET7013223.1"/>
    </source>
</evidence>
<dbReference type="RefSeq" id="WP_354599687.1">
    <property type="nucleotide sequence ID" value="NZ_JBEWZI010000003.1"/>
</dbReference>
<feature type="transmembrane region" description="Helical" evidence="5">
    <location>
        <begin position="168"/>
        <end position="186"/>
    </location>
</feature>
<dbReference type="Pfam" id="PF04932">
    <property type="entry name" value="Wzy_C"/>
    <property type="match status" value="1"/>
</dbReference>
<evidence type="ECO:0000256" key="3">
    <source>
        <dbReference type="ARBA" id="ARBA00022989"/>
    </source>
</evidence>
<feature type="transmembrane region" description="Helical" evidence="5">
    <location>
        <begin position="367"/>
        <end position="388"/>
    </location>
</feature>
<feature type="transmembrane region" description="Helical" evidence="5">
    <location>
        <begin position="127"/>
        <end position="146"/>
    </location>
</feature>
<feature type="domain" description="O-antigen ligase-related" evidence="6">
    <location>
        <begin position="208"/>
        <end position="380"/>
    </location>
</feature>
<feature type="transmembrane region" description="Helical" evidence="5">
    <location>
        <begin position="251"/>
        <end position="270"/>
    </location>
</feature>
<feature type="transmembrane region" description="Helical" evidence="5">
    <location>
        <begin position="37"/>
        <end position="56"/>
    </location>
</feature>
<feature type="transmembrane region" description="Helical" evidence="5">
    <location>
        <begin position="68"/>
        <end position="87"/>
    </location>
</feature>
<feature type="transmembrane region" description="Helical" evidence="5">
    <location>
        <begin position="400"/>
        <end position="418"/>
    </location>
</feature>
<keyword evidence="8" id="KW-1185">Reference proteome</keyword>
<dbReference type="Proteomes" id="UP001549691">
    <property type="component" value="Unassembled WGS sequence"/>
</dbReference>
<sequence length="450" mass="49288">MSFLPLQRGFDSRMIIGVAVLEAVLMFVWSIVGTIALRHGLLLLMLLALPFIAVDFQALRRSLRHPAVLLLVALTLWILVHNAVLAWEPERAWYESMQWFKSTLCLLLGLALACAPRAALGAQRWRFWILGVAVAWALHLILNVVLKDWAGSFSTVMQAPTRIGSRDMVSYLGTGLLAVLLADAVAHMAGGVRVLPMSARWLWVSVAATLLLTAATLTRNALPIMAIELGLAVVALIGASLTRQQKWRRSGLAAAVLVLVGGAFAANLVLDARWKNFADSARIAWDIEHNTWWINQIENPRPNNAQGVPVDHSAYNRIAWIKGVSKMIAEYPLGTGYDRNAFRRALMKYYGTPNNATGHAHAGLFDFTMATGVPGGLLLVSAMLVMIGSGWRRWRATRDAAGLALALFVTSYLLRAAMDGIVRDHMLEQAMFVTGLLLAASTSDHQETPT</sequence>
<accession>A0ABV2TH14</accession>
<evidence type="ECO:0000313" key="8">
    <source>
        <dbReference type="Proteomes" id="UP001549691"/>
    </source>
</evidence>
<reference evidence="7 8" key="1">
    <citation type="submission" date="2024-07" db="EMBL/GenBank/DDBJ databases">
        <title>Uliginosibacterium flavum JJ3220;KACC:17644.</title>
        <authorList>
            <person name="Kim M.K."/>
        </authorList>
    </citation>
    <scope>NUCLEOTIDE SEQUENCE [LARGE SCALE GENOMIC DNA]</scope>
    <source>
        <strain evidence="7 8">KACC:17644</strain>
    </source>
</reference>
<dbReference type="GO" id="GO:0016874">
    <property type="term" value="F:ligase activity"/>
    <property type="evidence" value="ECO:0007669"/>
    <property type="project" value="UniProtKB-KW"/>
</dbReference>
<dbReference type="InterPro" id="IPR051533">
    <property type="entry name" value="WaaL-like"/>
</dbReference>
<dbReference type="PANTHER" id="PTHR37422">
    <property type="entry name" value="TEICHURONIC ACID BIOSYNTHESIS PROTEIN TUAE"/>
    <property type="match status" value="1"/>
</dbReference>
<keyword evidence="4 5" id="KW-0472">Membrane</keyword>
<gene>
    <name evidence="7" type="ORF">ABXR19_03415</name>
</gene>
<protein>
    <submittedName>
        <fullName evidence="7">O-antigen ligase family protein</fullName>
    </submittedName>
</protein>